<evidence type="ECO:0000256" key="13">
    <source>
        <dbReference type="ARBA" id="ARBA00047281"/>
    </source>
</evidence>
<feature type="domain" description="tRNAHis guanylyltransferase catalytic" evidence="17">
    <location>
        <begin position="6"/>
        <end position="135"/>
    </location>
</feature>
<evidence type="ECO:0000256" key="16">
    <source>
        <dbReference type="PIRSR" id="PIRSR028980-2"/>
    </source>
</evidence>
<feature type="binding site" evidence="16">
    <location>
        <position position="76"/>
    </location>
    <ligand>
        <name>Mg(2+)</name>
        <dbReference type="ChEBI" id="CHEBI:18420"/>
        <label>1</label>
        <note>catalytic</note>
    </ligand>
</feature>
<keyword evidence="9 14" id="KW-0547">Nucleotide-binding</keyword>
<keyword evidence="20" id="KW-1185">Reference proteome</keyword>
<evidence type="ECO:0000256" key="11">
    <source>
        <dbReference type="ARBA" id="ARBA00023134"/>
    </source>
</evidence>
<dbReference type="PIRSF" id="PIRSF028980">
    <property type="entry name" value="tRNAHis_guanylyltransferase"/>
    <property type="match status" value="1"/>
</dbReference>
<evidence type="ECO:0000313" key="20">
    <source>
        <dbReference type="Proteomes" id="UP001465755"/>
    </source>
</evidence>
<dbReference type="Pfam" id="PF14413">
    <property type="entry name" value="Thg1C"/>
    <property type="match status" value="1"/>
</dbReference>
<keyword evidence="7 14" id="KW-0548">Nucleotidyltransferase</keyword>
<dbReference type="AlphaFoldDB" id="A0AAW1PUY7"/>
<dbReference type="PANTHER" id="PTHR12729:SF6">
    <property type="entry name" value="TRNA(HIS) GUANYLYLTRANSFERASE-RELATED"/>
    <property type="match status" value="1"/>
</dbReference>
<dbReference type="GO" id="GO:0005525">
    <property type="term" value="F:GTP binding"/>
    <property type="evidence" value="ECO:0007669"/>
    <property type="project" value="UniProtKB-UniRule"/>
</dbReference>
<dbReference type="Proteomes" id="UP001465755">
    <property type="component" value="Unassembled WGS sequence"/>
</dbReference>
<reference evidence="19 20" key="1">
    <citation type="journal article" date="2024" name="Nat. Commun.">
        <title>Phylogenomics reveals the evolutionary origins of lichenization in chlorophyte algae.</title>
        <authorList>
            <person name="Puginier C."/>
            <person name="Libourel C."/>
            <person name="Otte J."/>
            <person name="Skaloud P."/>
            <person name="Haon M."/>
            <person name="Grisel S."/>
            <person name="Petersen M."/>
            <person name="Berrin J.G."/>
            <person name="Delaux P.M."/>
            <person name="Dal Grande F."/>
            <person name="Keller J."/>
        </authorList>
    </citation>
    <scope>NUCLEOTIDE SEQUENCE [LARGE SCALE GENOMIC DNA]</scope>
    <source>
        <strain evidence="19 20">SAG 2036</strain>
    </source>
</reference>
<dbReference type="InterPro" id="IPR024956">
    <property type="entry name" value="tRNAHis_GuaTrfase_cat"/>
</dbReference>
<comment type="subcellular location">
    <subcellularLocation>
        <location evidence="2">Nucleus</location>
    </subcellularLocation>
</comment>
<organism evidence="19 20">
    <name type="scientific">Symbiochloris irregularis</name>
    <dbReference type="NCBI Taxonomy" id="706552"/>
    <lineage>
        <taxon>Eukaryota</taxon>
        <taxon>Viridiplantae</taxon>
        <taxon>Chlorophyta</taxon>
        <taxon>core chlorophytes</taxon>
        <taxon>Trebouxiophyceae</taxon>
        <taxon>Trebouxiales</taxon>
        <taxon>Trebouxiaceae</taxon>
        <taxon>Symbiochloris</taxon>
    </lineage>
</organism>
<dbReference type="PANTHER" id="PTHR12729">
    <property type="entry name" value="TRNA(HIS) GUANYLYLTRANSFERASE-RELATED"/>
    <property type="match status" value="1"/>
</dbReference>
<dbReference type="FunFam" id="3.30.70.3000:FF:000002">
    <property type="entry name" value="tRNA(His) guanylyltransferase 1"/>
    <property type="match status" value="1"/>
</dbReference>
<gene>
    <name evidence="19" type="ORF">WJX73_002862</name>
</gene>
<evidence type="ECO:0000256" key="9">
    <source>
        <dbReference type="ARBA" id="ARBA00022741"/>
    </source>
</evidence>
<sequence length="251" mass="29108">MANSKYGYVKRFEADDAVLPECWIVVRLDGKGFTKFTAAHGLAKPSDERALSLMDRAAQEVMHEFRDIRIAFGESDEYSFVFHKHTALYGRRASKLLSLVVSLFTAAYVRFWPHCLPDTELQQTPCFDARAVCYPNNKTLRDYLAWRQADTHINTQYNTCYWALVNSGKSGKEAQEYLKGTQTAFKNELLYREFKINYNELPARFRKGSVVFWKPPTSLDPSSRSQKHALMVQHEDIIKDAFWEQYPHILS</sequence>
<feature type="binding site" evidence="16">
    <location>
        <position position="30"/>
    </location>
    <ligand>
        <name>Mg(2+)</name>
        <dbReference type="ChEBI" id="CHEBI:18420"/>
        <label>1</label>
        <note>catalytic</note>
    </ligand>
</feature>
<evidence type="ECO:0000256" key="14">
    <source>
        <dbReference type="PIRNR" id="PIRNR028980"/>
    </source>
</evidence>
<evidence type="ECO:0000256" key="8">
    <source>
        <dbReference type="ARBA" id="ARBA00022723"/>
    </source>
</evidence>
<dbReference type="EC" id="2.7.7.79" evidence="4 14"/>
<evidence type="ECO:0000259" key="18">
    <source>
        <dbReference type="Pfam" id="PF14413"/>
    </source>
</evidence>
<feature type="binding site" evidence="16">
    <location>
        <position position="76"/>
    </location>
    <ligand>
        <name>Mg(2+)</name>
        <dbReference type="ChEBI" id="CHEBI:18420"/>
        <label>2</label>
        <note>catalytic</note>
    </ligand>
</feature>
<dbReference type="GO" id="GO:0000287">
    <property type="term" value="F:magnesium ion binding"/>
    <property type="evidence" value="ECO:0007669"/>
    <property type="project" value="UniProtKB-UniRule"/>
</dbReference>
<evidence type="ECO:0000256" key="4">
    <source>
        <dbReference type="ARBA" id="ARBA00012511"/>
    </source>
</evidence>
<comment type="similarity">
    <text evidence="3 14">Belongs to the tRNA(His) guanylyltransferase family.</text>
</comment>
<evidence type="ECO:0000256" key="12">
    <source>
        <dbReference type="ARBA" id="ARBA00023242"/>
    </source>
</evidence>
<name>A0AAW1PUY7_9CHLO</name>
<feature type="binding site" evidence="15">
    <location>
        <begin position="75"/>
        <end position="76"/>
    </location>
    <ligand>
        <name>GTP</name>
        <dbReference type="ChEBI" id="CHEBI:37565"/>
    </ligand>
</feature>
<keyword evidence="10 14" id="KW-0460">Magnesium</keyword>
<evidence type="ECO:0000313" key="19">
    <source>
        <dbReference type="EMBL" id="KAK9811954.1"/>
    </source>
</evidence>
<comment type="caution">
    <text evidence="19">The sequence shown here is derived from an EMBL/GenBank/DDBJ whole genome shotgun (WGS) entry which is preliminary data.</text>
</comment>
<dbReference type="InterPro" id="IPR025845">
    <property type="entry name" value="Thg1_C_dom"/>
</dbReference>
<dbReference type="GO" id="GO:0008193">
    <property type="term" value="F:tRNA guanylyltransferase activity"/>
    <property type="evidence" value="ECO:0007669"/>
    <property type="project" value="UniProtKB-UniRule"/>
</dbReference>
<keyword evidence="12" id="KW-0539">Nucleus</keyword>
<evidence type="ECO:0000256" key="2">
    <source>
        <dbReference type="ARBA" id="ARBA00004123"/>
    </source>
</evidence>
<evidence type="ECO:0000256" key="1">
    <source>
        <dbReference type="ARBA" id="ARBA00002939"/>
    </source>
</evidence>
<dbReference type="GO" id="GO:0006400">
    <property type="term" value="P:tRNA modification"/>
    <property type="evidence" value="ECO:0007669"/>
    <property type="project" value="UniProtKB-UniRule"/>
</dbReference>
<feature type="binding site" evidence="16">
    <location>
        <position position="29"/>
    </location>
    <ligand>
        <name>Mg(2+)</name>
        <dbReference type="ChEBI" id="CHEBI:18420"/>
        <label>2</label>
        <note>catalytic</note>
    </ligand>
</feature>
<evidence type="ECO:0000256" key="3">
    <source>
        <dbReference type="ARBA" id="ARBA00010113"/>
    </source>
</evidence>
<keyword evidence="11 14" id="KW-0342">GTP-binding</keyword>
<comment type="catalytic activity">
    <reaction evidence="13 14">
        <text>a 5'-end ribonucleotide-tRNA(His) + GTP + ATP + H2O = a 5'-end phospho-guanosine-ribonucleotide-tRNA(His) + AMP + 2 diphosphate + H(+)</text>
        <dbReference type="Rhea" id="RHEA:54564"/>
        <dbReference type="Rhea" id="RHEA-COMP:14193"/>
        <dbReference type="Rhea" id="RHEA-COMP:14917"/>
        <dbReference type="ChEBI" id="CHEBI:15377"/>
        <dbReference type="ChEBI" id="CHEBI:15378"/>
        <dbReference type="ChEBI" id="CHEBI:30616"/>
        <dbReference type="ChEBI" id="CHEBI:33019"/>
        <dbReference type="ChEBI" id="CHEBI:37565"/>
        <dbReference type="ChEBI" id="CHEBI:138282"/>
        <dbReference type="ChEBI" id="CHEBI:141847"/>
        <dbReference type="ChEBI" id="CHEBI:456215"/>
        <dbReference type="EC" id="2.7.7.79"/>
    </reaction>
</comment>
<evidence type="ECO:0000259" key="17">
    <source>
        <dbReference type="Pfam" id="PF04446"/>
    </source>
</evidence>
<evidence type="ECO:0000256" key="10">
    <source>
        <dbReference type="ARBA" id="ARBA00022842"/>
    </source>
</evidence>
<dbReference type="InterPro" id="IPR038469">
    <property type="entry name" value="tRNAHis_GuaTrfase_Thg1_sf"/>
</dbReference>
<keyword evidence="6 14" id="KW-0819">tRNA processing</keyword>
<evidence type="ECO:0000256" key="5">
    <source>
        <dbReference type="ARBA" id="ARBA00022679"/>
    </source>
</evidence>
<evidence type="ECO:0000256" key="6">
    <source>
        <dbReference type="ARBA" id="ARBA00022694"/>
    </source>
</evidence>
<comment type="cofactor">
    <cofactor evidence="16">
        <name>Mg(2+)</name>
        <dbReference type="ChEBI" id="CHEBI:18420"/>
    </cofactor>
    <text evidence="16">Binds 2 magnesium ions per subunit.</text>
</comment>
<evidence type="ECO:0000256" key="7">
    <source>
        <dbReference type="ARBA" id="ARBA00022695"/>
    </source>
</evidence>
<comment type="function">
    <text evidence="1 14">Adds a GMP to the 5'-end of tRNA(His) after transcription and RNase P cleavage.</text>
</comment>
<feature type="binding site" evidence="16">
    <location>
        <position position="29"/>
    </location>
    <ligand>
        <name>Mg(2+)</name>
        <dbReference type="ChEBI" id="CHEBI:18420"/>
        <label>1</label>
        <note>catalytic</note>
    </ligand>
</feature>
<keyword evidence="8 14" id="KW-0479">Metal-binding</keyword>
<feature type="domain" description="Thg1 C-terminal" evidence="18">
    <location>
        <begin position="138"/>
        <end position="221"/>
    </location>
</feature>
<protein>
    <recommendedName>
        <fullName evidence="4 14">tRNA(His) guanylyltransferase</fullName>
        <ecNumber evidence="4 14">2.7.7.79</ecNumber>
    </recommendedName>
    <alternativeName>
        <fullName evidence="14">tRNA-histidine guanylyltransferase</fullName>
    </alternativeName>
</protein>
<accession>A0AAW1PUY7</accession>
<dbReference type="Gene3D" id="3.30.70.3000">
    <property type="match status" value="1"/>
</dbReference>
<keyword evidence="5 14" id="KW-0808">Transferase</keyword>
<proteinExistence type="inferred from homology"/>
<dbReference type="EMBL" id="JALJOQ010000010">
    <property type="protein sequence ID" value="KAK9811954.1"/>
    <property type="molecule type" value="Genomic_DNA"/>
</dbReference>
<dbReference type="GO" id="GO:0005654">
    <property type="term" value="C:nucleoplasm"/>
    <property type="evidence" value="ECO:0007669"/>
    <property type="project" value="UniProtKB-ARBA"/>
</dbReference>
<dbReference type="Pfam" id="PF04446">
    <property type="entry name" value="Thg1"/>
    <property type="match status" value="1"/>
</dbReference>
<evidence type="ECO:0000256" key="15">
    <source>
        <dbReference type="PIRSR" id="PIRSR028980-1"/>
    </source>
</evidence>
<dbReference type="InterPro" id="IPR007537">
    <property type="entry name" value="tRNAHis_GuaTrfase_Thg1"/>
</dbReference>